<dbReference type="PANTHER" id="PTHR10994">
    <property type="entry name" value="RETICULON"/>
    <property type="match status" value="1"/>
</dbReference>
<keyword evidence="9" id="KW-1185">Reference proteome</keyword>
<keyword evidence="4 6" id="KW-1133">Transmembrane helix</keyword>
<dbReference type="AlphaFoldDB" id="A0AAV6Y314"/>
<gene>
    <name evidence="8" type="ORF">BUALT_Bualt03G0089900</name>
</gene>
<evidence type="ECO:0000256" key="5">
    <source>
        <dbReference type="ARBA" id="ARBA00023136"/>
    </source>
</evidence>
<dbReference type="InterPro" id="IPR003388">
    <property type="entry name" value="Reticulon"/>
</dbReference>
<protein>
    <recommendedName>
        <fullName evidence="6">Reticulon-like protein</fullName>
    </recommendedName>
</protein>
<dbReference type="EMBL" id="WHWC01000003">
    <property type="protein sequence ID" value="KAG8385868.1"/>
    <property type="molecule type" value="Genomic_DNA"/>
</dbReference>
<dbReference type="GO" id="GO:0009617">
    <property type="term" value="P:response to bacterium"/>
    <property type="evidence" value="ECO:0007669"/>
    <property type="project" value="InterPro"/>
</dbReference>
<feature type="transmembrane region" description="Helical" evidence="6">
    <location>
        <begin position="126"/>
        <end position="144"/>
    </location>
</feature>
<proteinExistence type="predicted"/>
<dbReference type="PROSITE" id="PS50845">
    <property type="entry name" value="RETICULON"/>
    <property type="match status" value="1"/>
</dbReference>
<name>A0AAV6Y314_9LAMI</name>
<dbReference type="Proteomes" id="UP000826271">
    <property type="component" value="Unassembled WGS sequence"/>
</dbReference>
<evidence type="ECO:0000256" key="6">
    <source>
        <dbReference type="RuleBase" id="RU363132"/>
    </source>
</evidence>
<keyword evidence="3 6" id="KW-0256">Endoplasmic reticulum</keyword>
<accession>A0AAV6Y314</accession>
<evidence type="ECO:0000256" key="2">
    <source>
        <dbReference type="ARBA" id="ARBA00022692"/>
    </source>
</evidence>
<reference evidence="8" key="1">
    <citation type="submission" date="2019-10" db="EMBL/GenBank/DDBJ databases">
        <authorList>
            <person name="Zhang R."/>
            <person name="Pan Y."/>
            <person name="Wang J."/>
            <person name="Ma R."/>
            <person name="Yu S."/>
        </authorList>
    </citation>
    <scope>NUCLEOTIDE SEQUENCE</scope>
    <source>
        <strain evidence="8">LA-IB0</strain>
        <tissue evidence="8">Leaf</tissue>
    </source>
</reference>
<evidence type="ECO:0000256" key="4">
    <source>
        <dbReference type="ARBA" id="ARBA00022989"/>
    </source>
</evidence>
<evidence type="ECO:0000256" key="3">
    <source>
        <dbReference type="ARBA" id="ARBA00022824"/>
    </source>
</evidence>
<comment type="caution">
    <text evidence="8">The sequence shown here is derived from an EMBL/GenBank/DDBJ whole genome shotgun (WGS) entry which is preliminary data.</text>
</comment>
<dbReference type="InterPro" id="IPR045064">
    <property type="entry name" value="Reticulon-like"/>
</dbReference>
<dbReference type="GO" id="GO:0005789">
    <property type="term" value="C:endoplasmic reticulum membrane"/>
    <property type="evidence" value="ECO:0007669"/>
    <property type="project" value="UniProtKB-SubCell"/>
</dbReference>
<comment type="caution">
    <text evidence="6">Lacks conserved residue(s) required for the propagation of feature annotation.</text>
</comment>
<dbReference type="Pfam" id="PF02453">
    <property type="entry name" value="Reticulon"/>
    <property type="match status" value="1"/>
</dbReference>
<dbReference type="PANTHER" id="PTHR10994:SF144">
    <property type="entry name" value="RETICULON-LIKE PROTEIN"/>
    <property type="match status" value="1"/>
</dbReference>
<evidence type="ECO:0000313" key="9">
    <source>
        <dbReference type="Proteomes" id="UP000826271"/>
    </source>
</evidence>
<feature type="domain" description="Reticulon" evidence="7">
    <location>
        <begin position="110"/>
        <end position="188"/>
    </location>
</feature>
<sequence length="188" mass="20870">MPAAKAEDFGNLGLWGRLRFGALGVHPNTIPNPQIVKPAAFAFGAGIFRRLHRRHLPPPSPPASPAVSLKLKLRRRVAATRVTCRPSKPTDLRSRTSSRRSATASSSSSVVVGLWVLSLMGNCFNFLTLFYICFVLLQTVPVLYEKYEDQVDAFAEKAEAELKKHYVVFNVKVLSKIPKGSLKYKKFA</sequence>
<evidence type="ECO:0000256" key="1">
    <source>
        <dbReference type="ARBA" id="ARBA00004477"/>
    </source>
</evidence>
<evidence type="ECO:0000313" key="8">
    <source>
        <dbReference type="EMBL" id="KAG8385868.1"/>
    </source>
</evidence>
<evidence type="ECO:0000259" key="7">
    <source>
        <dbReference type="PROSITE" id="PS50845"/>
    </source>
</evidence>
<comment type="subcellular location">
    <subcellularLocation>
        <location evidence="1 6">Endoplasmic reticulum membrane</location>
        <topology evidence="1 6">Multi-pass membrane protein</topology>
    </subcellularLocation>
</comment>
<keyword evidence="5 6" id="KW-0472">Membrane</keyword>
<keyword evidence="2 6" id="KW-0812">Transmembrane</keyword>
<organism evidence="8 9">
    <name type="scientific">Buddleja alternifolia</name>
    <dbReference type="NCBI Taxonomy" id="168488"/>
    <lineage>
        <taxon>Eukaryota</taxon>
        <taxon>Viridiplantae</taxon>
        <taxon>Streptophyta</taxon>
        <taxon>Embryophyta</taxon>
        <taxon>Tracheophyta</taxon>
        <taxon>Spermatophyta</taxon>
        <taxon>Magnoliopsida</taxon>
        <taxon>eudicotyledons</taxon>
        <taxon>Gunneridae</taxon>
        <taxon>Pentapetalae</taxon>
        <taxon>asterids</taxon>
        <taxon>lamiids</taxon>
        <taxon>Lamiales</taxon>
        <taxon>Scrophulariaceae</taxon>
        <taxon>Buddlejeae</taxon>
        <taxon>Buddleja</taxon>
    </lineage>
</organism>